<dbReference type="PROSITE" id="PS50847">
    <property type="entry name" value="GRAM_POS_ANCHORING"/>
    <property type="match status" value="1"/>
</dbReference>
<dbReference type="Pfam" id="PF00746">
    <property type="entry name" value="Gram_pos_anchor"/>
    <property type="match status" value="1"/>
</dbReference>
<keyword evidence="5" id="KW-0812">Transmembrane</keyword>
<protein>
    <submittedName>
        <fullName evidence="7">LPXTG cell wall anchor domain-containing protein</fullName>
    </submittedName>
</protein>
<evidence type="ECO:0000313" key="7">
    <source>
        <dbReference type="EMBL" id="MDT2637784.1"/>
    </source>
</evidence>
<dbReference type="InterPro" id="IPR019931">
    <property type="entry name" value="LPXTG_anchor"/>
</dbReference>
<dbReference type="Proteomes" id="UP001245561">
    <property type="component" value="Unassembled WGS sequence"/>
</dbReference>
<gene>
    <name evidence="7" type="ORF">P7D36_09795</name>
</gene>
<evidence type="ECO:0000256" key="3">
    <source>
        <dbReference type="ARBA" id="ARBA00022729"/>
    </source>
</evidence>
<organism evidence="7 8">
    <name type="scientific">Enterococcus dongliensis</name>
    <dbReference type="NCBI Taxonomy" id="2559925"/>
    <lineage>
        <taxon>Bacteria</taxon>
        <taxon>Bacillati</taxon>
        <taxon>Bacillota</taxon>
        <taxon>Bacilli</taxon>
        <taxon>Lactobacillales</taxon>
        <taxon>Enterococcaceae</taxon>
        <taxon>Enterococcus</taxon>
    </lineage>
</organism>
<comment type="caution">
    <text evidence="7">The sequence shown here is derived from an EMBL/GenBank/DDBJ whole genome shotgun (WGS) entry which is preliminary data.</text>
</comment>
<evidence type="ECO:0000256" key="1">
    <source>
        <dbReference type="ARBA" id="ARBA00022512"/>
    </source>
</evidence>
<name>A0AAW8TM90_9ENTE</name>
<keyword evidence="2" id="KW-0964">Secreted</keyword>
<evidence type="ECO:0000256" key="2">
    <source>
        <dbReference type="ARBA" id="ARBA00022525"/>
    </source>
</evidence>
<feature type="transmembrane region" description="Helical" evidence="5">
    <location>
        <begin position="207"/>
        <end position="226"/>
    </location>
</feature>
<keyword evidence="5" id="KW-1133">Transmembrane helix</keyword>
<keyword evidence="5" id="KW-0472">Membrane</keyword>
<keyword evidence="1" id="KW-0134">Cell wall</keyword>
<reference evidence="7" key="1">
    <citation type="submission" date="2023-03" db="EMBL/GenBank/DDBJ databases">
        <authorList>
            <person name="Shen W."/>
            <person name="Cai J."/>
        </authorList>
    </citation>
    <scope>NUCLEOTIDE SEQUENCE</scope>
    <source>
        <strain evidence="7">P55-2</strain>
    </source>
</reference>
<dbReference type="AlphaFoldDB" id="A0AAW8TM90"/>
<dbReference type="EMBL" id="JARPYT010000014">
    <property type="protein sequence ID" value="MDT2637784.1"/>
    <property type="molecule type" value="Genomic_DNA"/>
</dbReference>
<feature type="domain" description="Gram-positive cocci surface proteins LPxTG" evidence="6">
    <location>
        <begin position="198"/>
        <end position="231"/>
    </location>
</feature>
<keyword evidence="4" id="KW-0572">Peptidoglycan-anchor</keyword>
<evidence type="ECO:0000256" key="5">
    <source>
        <dbReference type="SAM" id="Phobius"/>
    </source>
</evidence>
<evidence type="ECO:0000313" key="8">
    <source>
        <dbReference type="Proteomes" id="UP001245561"/>
    </source>
</evidence>
<sequence>MDLIYSPFLLHPEGFVTQQLTSVEEKLGLKLTISEYFPEEFAENPEAAFTEMEQVMKFRFSQLRNFVGLLNSYQVTYVYTTSLIDEGTKHYEITVTESEASKARAELEVLKAENEAKGIHTTVQLNVLPNEAPSKITVIPEKPTKQKETTSVPEPVRNTVTLKKDNLVLLVAPEKGDSMAIKDVIVPMQNTTNGASKLPQTGETKSATGFITGLGILLTFGSALIFKKKHE</sequence>
<dbReference type="RefSeq" id="WP_311924588.1">
    <property type="nucleotide sequence ID" value="NZ_JARPYS010000020.1"/>
</dbReference>
<dbReference type="NCBIfam" id="TIGR01167">
    <property type="entry name" value="LPXTG_anchor"/>
    <property type="match status" value="1"/>
</dbReference>
<evidence type="ECO:0000259" key="6">
    <source>
        <dbReference type="PROSITE" id="PS50847"/>
    </source>
</evidence>
<proteinExistence type="predicted"/>
<accession>A0AAW8TM90</accession>
<keyword evidence="3" id="KW-0732">Signal</keyword>
<evidence type="ECO:0000256" key="4">
    <source>
        <dbReference type="ARBA" id="ARBA00023088"/>
    </source>
</evidence>